<keyword evidence="2" id="KW-1185">Reference proteome</keyword>
<sequence length="99" mass="11419">MDLVHAKSEVEGQIFSASVTRKFGQKVINSAYLAKTTSPGLMIMEEPSDKSDLESPKWHLRQKFDLSHMGLGCLPWKTFMETGSHLRFAWRKNQEIMYQ</sequence>
<reference evidence="1 2" key="1">
    <citation type="journal article" date="2019" name="Sci. Rep.">
        <title>Orb-weaving spider Araneus ventricosus genome elucidates the spidroin gene catalogue.</title>
        <authorList>
            <person name="Kono N."/>
            <person name="Nakamura H."/>
            <person name="Ohtoshi R."/>
            <person name="Moran D.A.P."/>
            <person name="Shinohara A."/>
            <person name="Yoshida Y."/>
            <person name="Fujiwara M."/>
            <person name="Mori M."/>
            <person name="Tomita M."/>
            <person name="Arakawa K."/>
        </authorList>
    </citation>
    <scope>NUCLEOTIDE SEQUENCE [LARGE SCALE GENOMIC DNA]</scope>
</reference>
<evidence type="ECO:0000313" key="1">
    <source>
        <dbReference type="EMBL" id="GBN82410.1"/>
    </source>
</evidence>
<evidence type="ECO:0000313" key="2">
    <source>
        <dbReference type="Proteomes" id="UP000499080"/>
    </source>
</evidence>
<proteinExistence type="predicted"/>
<name>A0A4Y2S5C2_ARAVE</name>
<dbReference type="AlphaFoldDB" id="A0A4Y2S5C2"/>
<protein>
    <submittedName>
        <fullName evidence="1">Uncharacterized protein</fullName>
    </submittedName>
</protein>
<dbReference type="Proteomes" id="UP000499080">
    <property type="component" value="Unassembled WGS sequence"/>
</dbReference>
<gene>
    <name evidence="1" type="ORF">AVEN_63889_1</name>
</gene>
<dbReference type="EMBL" id="BGPR01019607">
    <property type="protein sequence ID" value="GBN82410.1"/>
    <property type="molecule type" value="Genomic_DNA"/>
</dbReference>
<comment type="caution">
    <text evidence="1">The sequence shown here is derived from an EMBL/GenBank/DDBJ whole genome shotgun (WGS) entry which is preliminary data.</text>
</comment>
<accession>A0A4Y2S5C2</accession>
<organism evidence="1 2">
    <name type="scientific">Araneus ventricosus</name>
    <name type="common">Orbweaver spider</name>
    <name type="synonym">Epeira ventricosa</name>
    <dbReference type="NCBI Taxonomy" id="182803"/>
    <lineage>
        <taxon>Eukaryota</taxon>
        <taxon>Metazoa</taxon>
        <taxon>Ecdysozoa</taxon>
        <taxon>Arthropoda</taxon>
        <taxon>Chelicerata</taxon>
        <taxon>Arachnida</taxon>
        <taxon>Araneae</taxon>
        <taxon>Araneomorphae</taxon>
        <taxon>Entelegynae</taxon>
        <taxon>Araneoidea</taxon>
        <taxon>Araneidae</taxon>
        <taxon>Araneus</taxon>
    </lineage>
</organism>